<reference evidence="3" key="1">
    <citation type="submission" date="2015-06" db="EMBL/GenBank/DDBJ databases">
        <title>Expansion of signal transduction pathways in fungi by whole-genome duplication.</title>
        <authorList>
            <consortium name="DOE Joint Genome Institute"/>
            <person name="Corrochano L.M."/>
            <person name="Kuo A."/>
            <person name="Marcet-Houben M."/>
            <person name="Polaino S."/>
            <person name="Salamov A."/>
            <person name="Villalobos J.M."/>
            <person name="Alvarez M.I."/>
            <person name="Avalos J."/>
            <person name="Benito E.P."/>
            <person name="Benoit I."/>
            <person name="Burger G."/>
            <person name="Camino L.P."/>
            <person name="Canovas D."/>
            <person name="Cerda-Olmedo E."/>
            <person name="Cheng J.-F."/>
            <person name="Dominguez A."/>
            <person name="Elias M."/>
            <person name="Eslava A.P."/>
            <person name="Glaser F."/>
            <person name="Grimwood J."/>
            <person name="Gutierrez G."/>
            <person name="Heitman J."/>
            <person name="Henrissat B."/>
            <person name="Iturriaga E.A."/>
            <person name="Lang B.F."/>
            <person name="Lavin J.L."/>
            <person name="Lee S."/>
            <person name="Li W."/>
            <person name="Lindquist E."/>
            <person name="Lopez-Garcia S."/>
            <person name="Luque E.M."/>
            <person name="Marcos A.T."/>
            <person name="Martin J."/>
            <person name="McCluskey K."/>
            <person name="Medina H.R."/>
            <person name="Miralles-Duran A."/>
            <person name="Miyazaki A."/>
            <person name="Munoz-Torres E."/>
            <person name="Oguiza J.A."/>
            <person name="Ohm R."/>
            <person name="Olmedo M."/>
            <person name="Orejas M."/>
            <person name="Ortiz-Castellanos L."/>
            <person name="Pisabarro A.G."/>
            <person name="Rodriguez-Romero J."/>
            <person name="Ruiz-Herrera J."/>
            <person name="Ruiz-Vazquez R."/>
            <person name="Sanz C."/>
            <person name="Schackwitz W."/>
            <person name="Schmutz J."/>
            <person name="Shahriari M."/>
            <person name="Shelest E."/>
            <person name="Silva-Franco F."/>
            <person name="Soanes D."/>
            <person name="Syed K."/>
            <person name="Tagua V.G."/>
            <person name="Talbot N.J."/>
            <person name="Thon M."/>
            <person name="De vries R.P."/>
            <person name="Wiebenga A."/>
            <person name="Yadav J.S."/>
            <person name="Braun E.L."/>
            <person name="Baker S."/>
            <person name="Garre V."/>
            <person name="Horwitz B."/>
            <person name="Torres-Martinez S."/>
            <person name="Idnurm A."/>
            <person name="Herrera-Estrella A."/>
            <person name="Gabaldon T."/>
            <person name="Grigoriev I.V."/>
        </authorList>
    </citation>
    <scope>NUCLEOTIDE SEQUENCE [LARGE SCALE GENOMIC DNA]</scope>
    <source>
        <strain evidence="3">NRRL 1555(-)</strain>
    </source>
</reference>
<dbReference type="Gene3D" id="3.60.10.10">
    <property type="entry name" value="Endonuclease/exonuclease/phosphatase"/>
    <property type="match status" value="1"/>
</dbReference>
<gene>
    <name evidence="2" type="ORF">PHYBLDRAFT_153573</name>
</gene>
<dbReference type="AlphaFoldDB" id="A0A167J6Y2"/>
<proteinExistence type="predicted"/>
<dbReference type="InParanoid" id="A0A167J6Y2"/>
<dbReference type="STRING" id="763407.A0A167J6Y2"/>
<evidence type="ECO:0008006" key="4">
    <source>
        <dbReference type="Google" id="ProtNLM"/>
    </source>
</evidence>
<dbReference type="SUPFAM" id="SSF56219">
    <property type="entry name" value="DNase I-like"/>
    <property type="match status" value="1"/>
</dbReference>
<dbReference type="GeneID" id="28994101"/>
<dbReference type="Proteomes" id="UP000077315">
    <property type="component" value="Unassembled WGS sequence"/>
</dbReference>
<dbReference type="OrthoDB" id="2289333at2759"/>
<feature type="region of interest" description="Disordered" evidence="1">
    <location>
        <begin position="1"/>
        <end position="21"/>
    </location>
</feature>
<organism evidence="2 3">
    <name type="scientific">Phycomyces blakesleeanus (strain ATCC 8743b / DSM 1359 / FGSC 10004 / NBRC 33097 / NRRL 1555)</name>
    <dbReference type="NCBI Taxonomy" id="763407"/>
    <lineage>
        <taxon>Eukaryota</taxon>
        <taxon>Fungi</taxon>
        <taxon>Fungi incertae sedis</taxon>
        <taxon>Mucoromycota</taxon>
        <taxon>Mucoromycotina</taxon>
        <taxon>Mucoromycetes</taxon>
        <taxon>Mucorales</taxon>
        <taxon>Phycomycetaceae</taxon>
        <taxon>Phycomyces</taxon>
    </lineage>
</organism>
<dbReference type="EMBL" id="KV441029">
    <property type="protein sequence ID" value="OAD65328.1"/>
    <property type="molecule type" value="Genomic_DNA"/>
</dbReference>
<protein>
    <recommendedName>
        <fullName evidence="4">Endonuclease/exonuclease/phosphatase domain-containing protein</fullName>
    </recommendedName>
</protein>
<evidence type="ECO:0000256" key="1">
    <source>
        <dbReference type="SAM" id="MobiDB-lite"/>
    </source>
</evidence>
<keyword evidence="3" id="KW-1185">Reference proteome</keyword>
<evidence type="ECO:0000313" key="2">
    <source>
        <dbReference type="EMBL" id="OAD65328.1"/>
    </source>
</evidence>
<dbReference type="RefSeq" id="XP_018283368.1">
    <property type="nucleotide sequence ID" value="XM_018433195.1"/>
</dbReference>
<name>A0A167J6Y2_PHYB8</name>
<dbReference type="InterPro" id="IPR036691">
    <property type="entry name" value="Endo/exonu/phosph_ase_sf"/>
</dbReference>
<dbReference type="VEuPathDB" id="FungiDB:PHYBLDRAFT_153573"/>
<feature type="compositionally biased region" description="Low complexity" evidence="1">
    <location>
        <begin position="1"/>
        <end position="10"/>
    </location>
</feature>
<sequence length="370" mass="41445">MNTRAMTTRNRTPHNDNPLIPFDTTMYDLTGHGLNASKHSPGARGLHSHNDGINPAIYTDDKLRQSLFRATLRTRAQGAFPYTDLDGNTPMTDGTEKSDRSGTLNVRGLLSTINNPQSPKLLYIRHLRTLSPSLSLLALQETHLLPIYHSSIHLTFQAQASLWTPHCGLVSFDPLLQLSQLHVSPDNCALVVKITHTNHCVNPFVVVVIYAPNIPSHRHTFFSSLARTLPTVIPSLPAFILGDFNCDLSHRCSHPPDWKGYIQSNCVDAITNFSSPPLPTFHSSRTRTRINYIFCPHSIVTKRPDVTFIKPLWTDHCLLAVSIPFSRPPGPGVWRFNTQYLLHDEFDALITDFLDKANSFLSPDMSPSSW</sequence>
<feature type="region of interest" description="Disordered" evidence="1">
    <location>
        <begin position="81"/>
        <end position="102"/>
    </location>
</feature>
<accession>A0A167J6Y2</accession>
<evidence type="ECO:0000313" key="3">
    <source>
        <dbReference type="Proteomes" id="UP000077315"/>
    </source>
</evidence>